<evidence type="ECO:0000256" key="1">
    <source>
        <dbReference type="ARBA" id="ARBA00004202"/>
    </source>
</evidence>
<evidence type="ECO:0000256" key="7">
    <source>
        <dbReference type="ARBA" id="ARBA00022967"/>
    </source>
</evidence>
<evidence type="ECO:0000256" key="2">
    <source>
        <dbReference type="ARBA" id="ARBA00005417"/>
    </source>
</evidence>
<evidence type="ECO:0000313" key="12">
    <source>
        <dbReference type="EMBL" id="RSU05092.1"/>
    </source>
</evidence>
<dbReference type="FunFam" id="3.40.50.300:FF:000224">
    <property type="entry name" value="Energy-coupling factor transporter ATP-binding protein EcfA"/>
    <property type="match status" value="1"/>
</dbReference>
<evidence type="ECO:0000256" key="3">
    <source>
        <dbReference type="ARBA" id="ARBA00022448"/>
    </source>
</evidence>
<dbReference type="GO" id="GO:0005524">
    <property type="term" value="F:ATP binding"/>
    <property type="evidence" value="ECO:0007669"/>
    <property type="project" value="UniProtKB-UniRule"/>
</dbReference>
<dbReference type="PANTHER" id="PTHR43553:SF24">
    <property type="entry name" value="ENERGY-COUPLING FACTOR TRANSPORTER ATP-BINDING PROTEIN ECFA1"/>
    <property type="match status" value="1"/>
</dbReference>
<dbReference type="InterPro" id="IPR027417">
    <property type="entry name" value="P-loop_NTPase"/>
</dbReference>
<organism evidence="12 13">
    <name type="scientific">Vagococcus fessus</name>
    <dbReference type="NCBI Taxonomy" id="120370"/>
    <lineage>
        <taxon>Bacteria</taxon>
        <taxon>Bacillati</taxon>
        <taxon>Bacillota</taxon>
        <taxon>Bacilli</taxon>
        <taxon>Lactobacillales</taxon>
        <taxon>Enterococcaceae</taxon>
        <taxon>Vagococcus</taxon>
    </lineage>
</organism>
<dbReference type="NCBIfam" id="TIGR01166">
    <property type="entry name" value="cbiO"/>
    <property type="match status" value="1"/>
</dbReference>
<evidence type="ECO:0000256" key="8">
    <source>
        <dbReference type="ARBA" id="ARBA00023136"/>
    </source>
</evidence>
<dbReference type="SMART" id="SM00382">
    <property type="entry name" value="AAA"/>
    <property type="match status" value="1"/>
</dbReference>
<keyword evidence="3 10" id="KW-0813">Transport</keyword>
<dbReference type="PANTHER" id="PTHR43553">
    <property type="entry name" value="HEAVY METAL TRANSPORTER"/>
    <property type="match status" value="1"/>
</dbReference>
<dbReference type="Pfam" id="PF00005">
    <property type="entry name" value="ABC_tran"/>
    <property type="match status" value="1"/>
</dbReference>
<comment type="function">
    <text evidence="10">Part of an ABC transporter complex. Responsible for energy coupling to the transport system.</text>
</comment>
<dbReference type="PROSITE" id="PS50893">
    <property type="entry name" value="ABC_TRANSPORTER_2"/>
    <property type="match status" value="1"/>
</dbReference>
<keyword evidence="13" id="KW-1185">Reference proteome</keyword>
<evidence type="ECO:0000256" key="9">
    <source>
        <dbReference type="ARBA" id="ARBA00025157"/>
    </source>
</evidence>
<dbReference type="SUPFAM" id="SSF52540">
    <property type="entry name" value="P-loop containing nucleoside triphosphate hydrolases"/>
    <property type="match status" value="1"/>
</dbReference>
<comment type="subcellular location">
    <subcellularLocation>
        <location evidence="1 10">Cell membrane</location>
        <topology evidence="1 10">Peripheral membrane protein</topology>
    </subcellularLocation>
</comment>
<keyword evidence="5 10" id="KW-0547">Nucleotide-binding</keyword>
<evidence type="ECO:0000256" key="6">
    <source>
        <dbReference type="ARBA" id="ARBA00022840"/>
    </source>
</evidence>
<dbReference type="InterPro" id="IPR015856">
    <property type="entry name" value="ABC_transpr_CbiO/EcfA_su"/>
</dbReference>
<keyword evidence="4 10" id="KW-1003">Cell membrane</keyword>
<evidence type="ECO:0000256" key="5">
    <source>
        <dbReference type="ARBA" id="ARBA00022741"/>
    </source>
</evidence>
<dbReference type="InterPro" id="IPR017871">
    <property type="entry name" value="ABC_transporter-like_CS"/>
</dbReference>
<dbReference type="GO" id="GO:0043190">
    <property type="term" value="C:ATP-binding cassette (ABC) transporter complex"/>
    <property type="evidence" value="ECO:0007669"/>
    <property type="project" value="TreeGrafter"/>
</dbReference>
<dbReference type="GO" id="GO:0016887">
    <property type="term" value="F:ATP hydrolysis activity"/>
    <property type="evidence" value="ECO:0007669"/>
    <property type="project" value="InterPro"/>
</dbReference>
<dbReference type="RefSeq" id="WP_126830979.1">
    <property type="nucleotide sequence ID" value="NZ_CBCRYB010000003.1"/>
</dbReference>
<dbReference type="AlphaFoldDB" id="A0A430AD11"/>
<keyword evidence="7" id="KW-1278">Translocase</keyword>
<reference evidence="12 13" key="1">
    <citation type="submission" date="2017-05" db="EMBL/GenBank/DDBJ databases">
        <title>Vagococcus spp. assemblies.</title>
        <authorList>
            <person name="Gulvik C.A."/>
        </authorList>
    </citation>
    <scope>NUCLEOTIDE SEQUENCE [LARGE SCALE GENOMIC DNA]</scope>
    <source>
        <strain evidence="12 13">CCUG 41755</strain>
    </source>
</reference>
<protein>
    <recommendedName>
        <fullName evidence="10">ABC transporter ATP-binding protein</fullName>
    </recommendedName>
</protein>
<keyword evidence="8 10" id="KW-0472">Membrane</keyword>
<keyword evidence="6 10" id="KW-0067">ATP-binding</keyword>
<dbReference type="Gene3D" id="3.40.50.300">
    <property type="entry name" value="P-loop containing nucleotide triphosphate hydrolases"/>
    <property type="match status" value="1"/>
</dbReference>
<proteinExistence type="inferred from homology"/>
<dbReference type="InterPro" id="IPR050095">
    <property type="entry name" value="ECF_ABC_transporter_ATP-bd"/>
</dbReference>
<evidence type="ECO:0000259" key="11">
    <source>
        <dbReference type="PROSITE" id="PS50893"/>
    </source>
</evidence>
<evidence type="ECO:0000256" key="10">
    <source>
        <dbReference type="RuleBase" id="RU364103"/>
    </source>
</evidence>
<dbReference type="Proteomes" id="UP000287101">
    <property type="component" value="Unassembled WGS sequence"/>
</dbReference>
<dbReference type="PROSITE" id="PS00211">
    <property type="entry name" value="ABC_TRANSPORTER_1"/>
    <property type="match status" value="1"/>
</dbReference>
<dbReference type="InterPro" id="IPR003593">
    <property type="entry name" value="AAA+_ATPase"/>
</dbReference>
<dbReference type="InterPro" id="IPR005876">
    <property type="entry name" value="Co_trans_ATP-bd"/>
</dbReference>
<dbReference type="GO" id="GO:0042626">
    <property type="term" value="F:ATPase-coupled transmembrane transporter activity"/>
    <property type="evidence" value="ECO:0007669"/>
    <property type="project" value="TreeGrafter"/>
</dbReference>
<name>A0A430AD11_9ENTE</name>
<comment type="caution">
    <text evidence="12">The sequence shown here is derived from an EMBL/GenBank/DDBJ whole genome shotgun (WGS) entry which is preliminary data.</text>
</comment>
<evidence type="ECO:0000313" key="13">
    <source>
        <dbReference type="Proteomes" id="UP000287101"/>
    </source>
</evidence>
<feature type="domain" description="ABC transporter" evidence="11">
    <location>
        <begin position="2"/>
        <end position="237"/>
    </location>
</feature>
<dbReference type="InterPro" id="IPR003439">
    <property type="entry name" value="ABC_transporter-like_ATP-bd"/>
</dbReference>
<comment type="similarity">
    <text evidence="2 10">Belongs to the ABC transporter superfamily.</text>
</comment>
<accession>A0A430AD11</accession>
<gene>
    <name evidence="12" type="ORF">CBF31_03485</name>
</gene>
<dbReference type="OrthoDB" id="9784332at2"/>
<dbReference type="EMBL" id="NGJY01000001">
    <property type="protein sequence ID" value="RSU05092.1"/>
    <property type="molecule type" value="Genomic_DNA"/>
</dbReference>
<evidence type="ECO:0000256" key="4">
    <source>
        <dbReference type="ARBA" id="ARBA00022475"/>
    </source>
</evidence>
<sequence length="268" mass="30668">MLKVDNLLFAYQEESIILNNLTLEFKEGHVYGLLGANGSGKSTLFLSLMGLLKPKSGSISYQGKSLSYKKKDLFKYRQEVALVFQNPDQQIFYSIVKDDVAFALRNLGFDESEIDRRVTDSLHELGILHLKEKPVQYLSYGQKKRVAIASALALKSKWLLLDEPTAGLDPEGRRLMMEIIDKLANQGKNIIISSHDMDLVYDSCDYCYLLNQGKVLVQGPKQEVFSNREQLLKAKLEQPWLVKIHQQLGLPLYENEQSFFERTIKENM</sequence>
<dbReference type="GO" id="GO:0006824">
    <property type="term" value="P:cobalt ion transport"/>
    <property type="evidence" value="ECO:0007669"/>
    <property type="project" value="InterPro"/>
</dbReference>
<dbReference type="CDD" id="cd03225">
    <property type="entry name" value="ABC_cobalt_CbiO_domain1"/>
    <property type="match status" value="1"/>
</dbReference>
<comment type="function">
    <text evidence="9">Probably part of an ABC transporter complex. Responsible for energy coupling to the transport system.</text>
</comment>